<gene>
    <name evidence="4" type="ORF">G9C98_000471</name>
</gene>
<dbReference type="GO" id="GO:0005085">
    <property type="term" value="F:guanyl-nucleotide exchange factor activity"/>
    <property type="evidence" value="ECO:0007669"/>
    <property type="project" value="UniProtKB-KW"/>
</dbReference>
<reference evidence="4" key="1">
    <citation type="submission" date="2020-03" db="EMBL/GenBank/DDBJ databases">
        <authorList>
            <person name="Chebbi M.A."/>
            <person name="Drezen J.M."/>
        </authorList>
    </citation>
    <scope>NUCLEOTIDE SEQUENCE</scope>
    <source>
        <tissue evidence="4">Whole body</tissue>
    </source>
</reference>
<dbReference type="GO" id="GO:0015031">
    <property type="term" value="P:protein transport"/>
    <property type="evidence" value="ECO:0007669"/>
    <property type="project" value="UniProtKB-KW"/>
</dbReference>
<dbReference type="GO" id="GO:0005829">
    <property type="term" value="C:cytosol"/>
    <property type="evidence" value="ECO:0007669"/>
    <property type="project" value="TreeGrafter"/>
</dbReference>
<keyword evidence="2" id="KW-0344">Guanine-nucleotide releasing factor</keyword>
<dbReference type="PANTHER" id="PTHR13276:SF0">
    <property type="entry name" value="GUANINE NUCLEOTIDE EXCHANGE FACTOR MSS4"/>
    <property type="match status" value="1"/>
</dbReference>
<dbReference type="GO" id="GO:0016020">
    <property type="term" value="C:membrane"/>
    <property type="evidence" value="ECO:0007669"/>
    <property type="project" value="TreeGrafter"/>
</dbReference>
<dbReference type="GO" id="GO:0008270">
    <property type="term" value="F:zinc ion binding"/>
    <property type="evidence" value="ECO:0007669"/>
    <property type="project" value="TreeGrafter"/>
</dbReference>
<dbReference type="EMBL" id="JAAOIC020000032">
    <property type="protein sequence ID" value="KAG8039742.1"/>
    <property type="molecule type" value="Genomic_DNA"/>
</dbReference>
<reference evidence="4" key="2">
    <citation type="submission" date="2021-04" db="EMBL/GenBank/DDBJ databases">
        <title>Genome-wide patterns of bracovirus chromosomal integration into multiple host tissues during parasitism.</title>
        <authorList>
            <person name="Chebbi M.A.C."/>
        </authorList>
    </citation>
    <scope>NUCLEOTIDE SEQUENCE</scope>
    <source>
        <tissue evidence="4">Whole body</tissue>
    </source>
</reference>
<dbReference type="AlphaFoldDB" id="A0A8J5R3P9"/>
<dbReference type="PROSITE" id="PS51796">
    <property type="entry name" value="MSS4"/>
    <property type="match status" value="1"/>
</dbReference>
<dbReference type="OrthoDB" id="30840at2759"/>
<keyword evidence="3" id="KW-0653">Protein transport</keyword>
<keyword evidence="5" id="KW-1185">Reference proteome</keyword>
<dbReference type="InterPro" id="IPR007515">
    <property type="entry name" value="Mss4"/>
</dbReference>
<comment type="caution">
    <text evidence="4">The sequence shown here is derived from an EMBL/GenBank/DDBJ whole genome shotgun (WGS) entry which is preliminary data.</text>
</comment>
<evidence type="ECO:0000256" key="1">
    <source>
        <dbReference type="ARBA" id="ARBA00022448"/>
    </source>
</evidence>
<name>A0A8J5R3P9_9HYME</name>
<evidence type="ECO:0000256" key="3">
    <source>
        <dbReference type="ARBA" id="ARBA00022927"/>
    </source>
</evidence>
<dbReference type="FunFam" id="2.170.150.10:FF:000005">
    <property type="entry name" value="Guanine nucleotide exchange factor MSS4"/>
    <property type="match status" value="1"/>
</dbReference>
<protein>
    <recommendedName>
        <fullName evidence="6">Guanine nucleotide exchange factor MSS4 homolog</fullName>
    </recommendedName>
</protein>
<sequence length="134" mass="15138">MTSTIEEIRESKCDDLGKNNSKICCQFCPSIILNPRAGTLVSREFPLPLIVKKKKDGQSKSETSVPSSVEVEDLKDYWQVDDMFHFENISVTHTVDQIKYLGCADCELGPVGFHDLTTKINYIALSRVMYKDSN</sequence>
<proteinExistence type="predicted"/>
<evidence type="ECO:0000313" key="4">
    <source>
        <dbReference type="EMBL" id="KAG8039742.1"/>
    </source>
</evidence>
<evidence type="ECO:0008006" key="6">
    <source>
        <dbReference type="Google" id="ProtNLM"/>
    </source>
</evidence>
<accession>A0A8J5R3P9</accession>
<keyword evidence="1" id="KW-0813">Transport</keyword>
<dbReference type="PANTHER" id="PTHR13276">
    <property type="entry name" value="GUANINE NUCLEOTIDE EXCHANGE FACTOR MSS4"/>
    <property type="match status" value="1"/>
</dbReference>
<dbReference type="GO" id="GO:0006892">
    <property type="term" value="P:post-Golgi vesicle-mediated transport"/>
    <property type="evidence" value="ECO:0007669"/>
    <property type="project" value="TreeGrafter"/>
</dbReference>
<dbReference type="Pfam" id="PF04421">
    <property type="entry name" value="Mss4"/>
    <property type="match status" value="1"/>
</dbReference>
<organism evidence="4 5">
    <name type="scientific">Cotesia typhae</name>
    <dbReference type="NCBI Taxonomy" id="2053667"/>
    <lineage>
        <taxon>Eukaryota</taxon>
        <taxon>Metazoa</taxon>
        <taxon>Ecdysozoa</taxon>
        <taxon>Arthropoda</taxon>
        <taxon>Hexapoda</taxon>
        <taxon>Insecta</taxon>
        <taxon>Pterygota</taxon>
        <taxon>Neoptera</taxon>
        <taxon>Endopterygota</taxon>
        <taxon>Hymenoptera</taxon>
        <taxon>Apocrita</taxon>
        <taxon>Ichneumonoidea</taxon>
        <taxon>Braconidae</taxon>
        <taxon>Microgastrinae</taxon>
        <taxon>Cotesia</taxon>
    </lineage>
</organism>
<evidence type="ECO:0000256" key="2">
    <source>
        <dbReference type="ARBA" id="ARBA00022658"/>
    </source>
</evidence>
<dbReference type="GO" id="GO:0007264">
    <property type="term" value="P:small GTPase-mediated signal transduction"/>
    <property type="evidence" value="ECO:0007669"/>
    <property type="project" value="InterPro"/>
</dbReference>
<evidence type="ECO:0000313" key="5">
    <source>
        <dbReference type="Proteomes" id="UP000729913"/>
    </source>
</evidence>
<dbReference type="Proteomes" id="UP000729913">
    <property type="component" value="Unassembled WGS sequence"/>
</dbReference>